<feature type="transmembrane region" description="Helical" evidence="6">
    <location>
        <begin position="12"/>
        <end position="31"/>
    </location>
</feature>
<comment type="subcellular location">
    <subcellularLocation>
        <location evidence="1">Membrane</location>
        <topology evidence="1">Multi-pass membrane protein</topology>
    </subcellularLocation>
</comment>
<evidence type="ECO:0000256" key="4">
    <source>
        <dbReference type="ARBA" id="ARBA00022989"/>
    </source>
</evidence>
<dbReference type="Proteomes" id="UP001293593">
    <property type="component" value="Unassembled WGS sequence"/>
</dbReference>
<keyword evidence="4 6" id="KW-1133">Transmembrane helix</keyword>
<feature type="transmembrane region" description="Helical" evidence="6">
    <location>
        <begin position="90"/>
        <end position="108"/>
    </location>
</feature>
<evidence type="ECO:0000256" key="6">
    <source>
        <dbReference type="SAM" id="Phobius"/>
    </source>
</evidence>
<comment type="similarity">
    <text evidence="2">Belongs to the TMEM45 family.</text>
</comment>
<reference evidence="7" key="1">
    <citation type="submission" date="2023-10" db="EMBL/GenBank/DDBJ databases">
        <title>Chromosome-level genome of the transformable northern wattle, Acacia crassicarpa.</title>
        <authorList>
            <person name="Massaro I."/>
            <person name="Sinha N.R."/>
            <person name="Poethig S."/>
            <person name="Leichty A.R."/>
        </authorList>
    </citation>
    <scope>NUCLEOTIDE SEQUENCE</scope>
    <source>
        <strain evidence="7">Acra3RX</strain>
        <tissue evidence="7">Leaf</tissue>
    </source>
</reference>
<organism evidence="7 8">
    <name type="scientific">Acacia crassicarpa</name>
    <name type="common">northern wattle</name>
    <dbReference type="NCBI Taxonomy" id="499986"/>
    <lineage>
        <taxon>Eukaryota</taxon>
        <taxon>Viridiplantae</taxon>
        <taxon>Streptophyta</taxon>
        <taxon>Embryophyta</taxon>
        <taxon>Tracheophyta</taxon>
        <taxon>Spermatophyta</taxon>
        <taxon>Magnoliopsida</taxon>
        <taxon>eudicotyledons</taxon>
        <taxon>Gunneridae</taxon>
        <taxon>Pentapetalae</taxon>
        <taxon>rosids</taxon>
        <taxon>fabids</taxon>
        <taxon>Fabales</taxon>
        <taxon>Fabaceae</taxon>
        <taxon>Caesalpinioideae</taxon>
        <taxon>mimosoid clade</taxon>
        <taxon>Acacieae</taxon>
        <taxon>Acacia</taxon>
    </lineage>
</organism>
<dbReference type="PANTHER" id="PTHR46285">
    <property type="entry name" value="PROTEINASE INHIBITOR I4, SERPIN (DUF716)-RELATED"/>
    <property type="match status" value="1"/>
</dbReference>
<feature type="transmembrane region" description="Helical" evidence="6">
    <location>
        <begin position="149"/>
        <end position="170"/>
    </location>
</feature>
<dbReference type="GO" id="GO:0016020">
    <property type="term" value="C:membrane"/>
    <property type="evidence" value="ECO:0007669"/>
    <property type="project" value="UniProtKB-SubCell"/>
</dbReference>
<evidence type="ECO:0000313" key="8">
    <source>
        <dbReference type="Proteomes" id="UP001293593"/>
    </source>
</evidence>
<dbReference type="EMBL" id="JAWXYG010000001">
    <property type="protein sequence ID" value="KAK4284648.1"/>
    <property type="molecule type" value="Genomic_DNA"/>
</dbReference>
<keyword evidence="3 6" id="KW-0812">Transmembrane</keyword>
<evidence type="ECO:0000256" key="5">
    <source>
        <dbReference type="ARBA" id="ARBA00023136"/>
    </source>
</evidence>
<sequence length="313" mass="35188">MGTLIGHIVPGLGLFFLGLWHTINTIKAYFVKGPSNFTVRFWYQFNSFHSRLKHLELISIISFSILAISFQVLNFPSFHFVFELDSFEHVTMFLQLIVFASFILYAEFLTDSSELLSGFVGILASSVFAQELFLLHFHSTDHVGIEGHYHWLLQLIVFVSLLAAIAATCFPKSFAAALVLSISVMFQGCLFLNMGFMLWVPAFVPEGCSINHLGKTKTGHNHSMLGAISCGSHEADFRARALANLQFCWIFCVILIVSGVICLKMARRSTISARLVEYQRLHSRVADSTITTEGLKLVNSQFVKQEETRKCDI</sequence>
<feature type="transmembrane region" description="Helical" evidence="6">
    <location>
        <begin position="115"/>
        <end position="137"/>
    </location>
</feature>
<keyword evidence="5 6" id="KW-0472">Membrane</keyword>
<dbReference type="AlphaFoldDB" id="A0AAE1N745"/>
<accession>A0AAE1N745</accession>
<evidence type="ECO:0000313" key="7">
    <source>
        <dbReference type="EMBL" id="KAK4284648.1"/>
    </source>
</evidence>
<keyword evidence="8" id="KW-1185">Reference proteome</keyword>
<protein>
    <recommendedName>
        <fullName evidence="9">Transmembrane protein 45A</fullName>
    </recommendedName>
</protein>
<name>A0AAE1N745_9FABA</name>
<dbReference type="Pfam" id="PF04819">
    <property type="entry name" value="DUF716"/>
    <property type="match status" value="1"/>
</dbReference>
<evidence type="ECO:0000256" key="3">
    <source>
        <dbReference type="ARBA" id="ARBA00022692"/>
    </source>
</evidence>
<dbReference type="PANTHER" id="PTHR46285:SF13">
    <property type="entry name" value="OS02G0167775 PROTEIN"/>
    <property type="match status" value="1"/>
</dbReference>
<feature type="transmembrane region" description="Helical" evidence="6">
    <location>
        <begin position="241"/>
        <end position="263"/>
    </location>
</feature>
<evidence type="ECO:0008006" key="9">
    <source>
        <dbReference type="Google" id="ProtNLM"/>
    </source>
</evidence>
<feature type="transmembrane region" description="Helical" evidence="6">
    <location>
        <begin position="177"/>
        <end position="200"/>
    </location>
</feature>
<gene>
    <name evidence="7" type="ORF">QN277_001449</name>
</gene>
<evidence type="ECO:0000256" key="2">
    <source>
        <dbReference type="ARBA" id="ARBA00006948"/>
    </source>
</evidence>
<comment type="caution">
    <text evidence="7">The sequence shown here is derived from an EMBL/GenBank/DDBJ whole genome shotgun (WGS) entry which is preliminary data.</text>
</comment>
<dbReference type="InterPro" id="IPR006904">
    <property type="entry name" value="DUF716"/>
</dbReference>
<evidence type="ECO:0000256" key="1">
    <source>
        <dbReference type="ARBA" id="ARBA00004141"/>
    </source>
</evidence>
<proteinExistence type="inferred from homology"/>